<dbReference type="RefSeq" id="XP_024347376.1">
    <property type="nucleotide sequence ID" value="XM_024498234.1"/>
</dbReference>
<accession>W6U4Z4</accession>
<comment type="caution">
    <text evidence="1">The sequence shown here is derived from an EMBL/GenBank/DDBJ whole genome shotgun (WGS) entry which is preliminary data.</text>
</comment>
<sequence length="201" mass="23515">MQRSLEKLLAKAATLGIMMKNLPPHPITKMHLSDKFNKDFNDSLSSQPDQGNGVCKSTLKTISPFNTSHWCLRFRMPTKISYNMQIVVPIRGTIRPTFYHKKIKVAQNSTFSKTFWHLGCIYLFVSKEKHLHFHAHGSKFNFFVILFYLLKWLEKIPFFFLHWTRVLSSFSQRKSGYEMNGNEVVTNPHHLHSRANFIQIA</sequence>
<dbReference type="EMBL" id="APAU02000126">
    <property type="protein sequence ID" value="EUB56180.1"/>
    <property type="molecule type" value="Genomic_DNA"/>
</dbReference>
<reference evidence="1 2" key="1">
    <citation type="journal article" date="2013" name="Nat. Genet.">
        <title>The genome of the hydatid tapeworm Echinococcus granulosus.</title>
        <authorList>
            <person name="Zheng H."/>
            <person name="Zhang W."/>
            <person name="Zhang L."/>
            <person name="Zhang Z."/>
            <person name="Li J."/>
            <person name="Lu G."/>
            <person name="Zhu Y."/>
            <person name="Wang Y."/>
            <person name="Huang Y."/>
            <person name="Liu J."/>
            <person name="Kang H."/>
            <person name="Chen J."/>
            <person name="Wang L."/>
            <person name="Chen A."/>
            <person name="Yu S."/>
            <person name="Gao Z."/>
            <person name="Jin L."/>
            <person name="Gu W."/>
            <person name="Wang Z."/>
            <person name="Zhao L."/>
            <person name="Shi B."/>
            <person name="Wen H."/>
            <person name="Lin R."/>
            <person name="Jones M.K."/>
            <person name="Brejova B."/>
            <person name="Vinar T."/>
            <person name="Zhao G."/>
            <person name="McManus D.P."/>
            <person name="Chen Z."/>
            <person name="Zhou Y."/>
            <person name="Wang S."/>
        </authorList>
    </citation>
    <scope>NUCLEOTIDE SEQUENCE [LARGE SCALE GENOMIC DNA]</scope>
</reference>
<dbReference type="GeneID" id="36344700"/>
<dbReference type="Proteomes" id="UP000019149">
    <property type="component" value="Unassembled WGS sequence"/>
</dbReference>
<gene>
    <name evidence="1" type="ORF">EGR_08985</name>
</gene>
<dbReference type="AlphaFoldDB" id="W6U4Z4"/>
<keyword evidence="2" id="KW-1185">Reference proteome</keyword>
<dbReference type="CTD" id="36344700"/>
<protein>
    <submittedName>
        <fullName evidence="1">Uncharacterized protein</fullName>
    </submittedName>
</protein>
<evidence type="ECO:0000313" key="2">
    <source>
        <dbReference type="Proteomes" id="UP000019149"/>
    </source>
</evidence>
<name>W6U4Z4_ECHGR</name>
<organism evidence="1 2">
    <name type="scientific">Echinococcus granulosus</name>
    <name type="common">Hydatid tapeworm</name>
    <dbReference type="NCBI Taxonomy" id="6210"/>
    <lineage>
        <taxon>Eukaryota</taxon>
        <taxon>Metazoa</taxon>
        <taxon>Spiralia</taxon>
        <taxon>Lophotrochozoa</taxon>
        <taxon>Platyhelminthes</taxon>
        <taxon>Cestoda</taxon>
        <taxon>Eucestoda</taxon>
        <taxon>Cyclophyllidea</taxon>
        <taxon>Taeniidae</taxon>
        <taxon>Echinococcus</taxon>
        <taxon>Echinococcus granulosus group</taxon>
    </lineage>
</organism>
<dbReference type="KEGG" id="egl:EGR_08985"/>
<proteinExistence type="predicted"/>
<evidence type="ECO:0000313" key="1">
    <source>
        <dbReference type="EMBL" id="EUB56180.1"/>
    </source>
</evidence>